<keyword evidence="6" id="KW-0597">Phosphoprotein</keyword>
<dbReference type="GO" id="GO:0005198">
    <property type="term" value="F:structural molecule activity"/>
    <property type="evidence" value="ECO:0007669"/>
    <property type="project" value="InterPro"/>
</dbReference>
<protein>
    <recommendedName>
        <fullName evidence="15">PDZ domain-containing protein</fullName>
    </recommendedName>
</protein>
<evidence type="ECO:0000256" key="10">
    <source>
        <dbReference type="ARBA" id="ARBA00022949"/>
    </source>
</evidence>
<reference evidence="16" key="1">
    <citation type="submission" date="2025-08" db="UniProtKB">
        <authorList>
            <consortium name="Ensembl"/>
        </authorList>
    </citation>
    <scope>IDENTIFICATION</scope>
</reference>
<evidence type="ECO:0000256" key="7">
    <source>
        <dbReference type="ARBA" id="ARBA00022737"/>
    </source>
</evidence>
<dbReference type="Gene3D" id="2.30.42.10">
    <property type="match status" value="1"/>
</dbReference>
<dbReference type="InterPro" id="IPR036034">
    <property type="entry name" value="PDZ_sf"/>
</dbReference>
<feature type="region of interest" description="Disordered" evidence="14">
    <location>
        <begin position="175"/>
        <end position="200"/>
    </location>
</feature>
<dbReference type="Proteomes" id="UP000694557">
    <property type="component" value="Unassembled WGS sequence"/>
</dbReference>
<dbReference type="GeneTree" id="ENSGT00950000182863"/>
<feature type="region of interest" description="Disordered" evidence="14">
    <location>
        <begin position="234"/>
        <end position="268"/>
    </location>
</feature>
<keyword evidence="8" id="KW-0106">Calcium</keyword>
<organism evidence="16 17">
    <name type="scientific">Oncorhynchus kisutch</name>
    <name type="common">Coho salmon</name>
    <name type="synonym">Salmo kisutch</name>
    <dbReference type="NCBI Taxonomy" id="8019"/>
    <lineage>
        <taxon>Eukaryota</taxon>
        <taxon>Metazoa</taxon>
        <taxon>Chordata</taxon>
        <taxon>Craniata</taxon>
        <taxon>Vertebrata</taxon>
        <taxon>Euteleostomi</taxon>
        <taxon>Actinopterygii</taxon>
        <taxon>Neopterygii</taxon>
        <taxon>Teleostei</taxon>
        <taxon>Protacanthopterygii</taxon>
        <taxon>Salmoniformes</taxon>
        <taxon>Salmonidae</taxon>
        <taxon>Salmoninae</taxon>
        <taxon>Oncorhynchus</taxon>
    </lineage>
</organism>
<keyword evidence="10" id="KW-0965">Cell junction</keyword>
<evidence type="ECO:0000256" key="8">
    <source>
        <dbReference type="ARBA" id="ARBA00022837"/>
    </source>
</evidence>
<accession>A0A8C7KGL2</accession>
<dbReference type="PANTHER" id="PTHR10554">
    <property type="entry name" value="SYNTROPHIN"/>
    <property type="match status" value="1"/>
</dbReference>
<dbReference type="GO" id="GO:0042383">
    <property type="term" value="C:sarcolemma"/>
    <property type="evidence" value="ECO:0007669"/>
    <property type="project" value="TreeGrafter"/>
</dbReference>
<keyword evidence="11" id="KW-0472">Membrane</keyword>
<dbReference type="Ensembl" id="ENSOKIT00005109368.1">
    <property type="protein sequence ID" value="ENSOKIP00005102079.1"/>
    <property type="gene ID" value="ENSOKIG00005044883.1"/>
</dbReference>
<evidence type="ECO:0000256" key="14">
    <source>
        <dbReference type="SAM" id="MobiDB-lite"/>
    </source>
</evidence>
<evidence type="ECO:0000256" key="3">
    <source>
        <dbReference type="ARBA" id="ARBA00004282"/>
    </source>
</evidence>
<evidence type="ECO:0000256" key="2">
    <source>
        <dbReference type="ARBA" id="ARBA00004245"/>
    </source>
</evidence>
<name>A0A8C7KGL2_ONCKI</name>
<keyword evidence="7" id="KW-0677">Repeat</keyword>
<proteinExistence type="inferred from homology"/>
<evidence type="ECO:0000259" key="15">
    <source>
        <dbReference type="PROSITE" id="PS50106"/>
    </source>
</evidence>
<dbReference type="FunFam" id="2.30.42.10:FF:000052">
    <property type="entry name" value="Syntrophin beta 1"/>
    <property type="match status" value="1"/>
</dbReference>
<dbReference type="InterPro" id="IPR001478">
    <property type="entry name" value="PDZ"/>
</dbReference>
<sequence>MAAAMKAQKTGLLELRVTVDRWIRVLATLTEETLTVSPGEVAEEPVKPNPTPAGDINGDPANLSSFPVPETITNVKRTVRVTKQDVGGLGISIKGGKENKMPILISKIFKGLAADQTEALYVGDAILSVNGSDLREATHDDAVQALKKTGKEVILEVKYIKEMSAFFKNTLPGAPLPWDSPHATPQKGADAPPTELKEARTIPLKMCQVTRKQCPPDTENRYCGWNPVQWGTELHDQRESETERGKKERESGRRTERQREGDGRREGETGYDSLYLEFSKVWACTHKRFGPVPTKGLGLYPQKVWACTHKRFGPVPTKGLGLYPQKVWAFTHKRFGPVPTKGLGLYPQKVWACTHKRSGPVPTKSLGLYPQKVWACTHKRSGPVPTKSLGLYPQKVWACTHKRSEPVPTKGLGLYPQKVWACPHKKSGPVPTKSLGLYPQKVWACTHKRSGPVPTKSLGLYPQKVWACTHKRSGPVPTKGLGLYPQKVWTCTHKA</sequence>
<dbReference type="InterPro" id="IPR011993">
    <property type="entry name" value="PH-like_dom_sf"/>
</dbReference>
<evidence type="ECO:0000313" key="17">
    <source>
        <dbReference type="Proteomes" id="UP000694557"/>
    </source>
</evidence>
<comment type="subcellular location">
    <subcellularLocation>
        <location evidence="3">Cell junction</location>
    </subcellularLocation>
    <subcellularLocation>
        <location evidence="2">Cytoplasm</location>
        <location evidence="2">Cytoskeleton</location>
    </subcellularLocation>
    <subcellularLocation>
        <location evidence="1">Endomembrane system</location>
        <topology evidence="1">Peripheral membrane protein</topology>
    </subcellularLocation>
</comment>
<feature type="region of interest" description="Disordered" evidence="14">
    <location>
        <begin position="39"/>
        <end position="63"/>
    </location>
</feature>
<evidence type="ECO:0000256" key="12">
    <source>
        <dbReference type="ARBA" id="ARBA00023203"/>
    </source>
</evidence>
<evidence type="ECO:0000256" key="4">
    <source>
        <dbReference type="ARBA" id="ARBA00010798"/>
    </source>
</evidence>
<evidence type="ECO:0000256" key="1">
    <source>
        <dbReference type="ARBA" id="ARBA00004184"/>
    </source>
</evidence>
<dbReference type="GO" id="GO:0070161">
    <property type="term" value="C:anchoring junction"/>
    <property type="evidence" value="ECO:0007669"/>
    <property type="project" value="UniProtKB-SubCell"/>
</dbReference>
<dbReference type="GO" id="GO:0005856">
    <property type="term" value="C:cytoskeleton"/>
    <property type="evidence" value="ECO:0007669"/>
    <property type="project" value="UniProtKB-SubCell"/>
</dbReference>
<dbReference type="Pfam" id="PF18012">
    <property type="entry name" value="PH_17"/>
    <property type="match status" value="1"/>
</dbReference>
<dbReference type="InterPro" id="IPR015482">
    <property type="entry name" value="Syntrophin"/>
</dbReference>
<gene>
    <name evidence="16" type="primary">snta1</name>
</gene>
<keyword evidence="9" id="KW-0112">Calmodulin-binding</keyword>
<feature type="domain" description="PDZ" evidence="15">
    <location>
        <begin position="78"/>
        <end position="161"/>
    </location>
</feature>
<dbReference type="AlphaFoldDB" id="A0A8C7KGL2"/>
<dbReference type="GO" id="GO:0012505">
    <property type="term" value="C:endomembrane system"/>
    <property type="evidence" value="ECO:0007669"/>
    <property type="project" value="UniProtKB-SubCell"/>
</dbReference>
<reference evidence="16" key="2">
    <citation type="submission" date="2025-09" db="UniProtKB">
        <authorList>
            <consortium name="Ensembl"/>
        </authorList>
    </citation>
    <scope>IDENTIFICATION</scope>
</reference>
<evidence type="ECO:0000256" key="9">
    <source>
        <dbReference type="ARBA" id="ARBA00022860"/>
    </source>
</evidence>
<dbReference type="PROSITE" id="PS50106">
    <property type="entry name" value="PDZ"/>
    <property type="match status" value="1"/>
</dbReference>
<comment type="similarity">
    <text evidence="4">Belongs to the syntrophin family.</text>
</comment>
<dbReference type="CDD" id="cd06801">
    <property type="entry name" value="PDZ_syntrophin-like"/>
    <property type="match status" value="1"/>
</dbReference>
<dbReference type="Pfam" id="PF00595">
    <property type="entry name" value="PDZ"/>
    <property type="match status" value="1"/>
</dbReference>
<dbReference type="SUPFAM" id="SSF50156">
    <property type="entry name" value="PDZ domain-like"/>
    <property type="match status" value="1"/>
</dbReference>
<keyword evidence="5" id="KW-0963">Cytoplasm</keyword>
<dbReference type="InterPro" id="IPR041428">
    <property type="entry name" value="PHsplit_syntrophin"/>
</dbReference>
<dbReference type="PANTHER" id="PTHR10554:SF6">
    <property type="entry name" value="ALPHA-1-SYNTROPHIN"/>
    <property type="match status" value="1"/>
</dbReference>
<dbReference type="GO" id="GO:0031594">
    <property type="term" value="C:neuromuscular junction"/>
    <property type="evidence" value="ECO:0007669"/>
    <property type="project" value="TreeGrafter"/>
</dbReference>
<dbReference type="GO" id="GO:0005516">
    <property type="term" value="F:calmodulin binding"/>
    <property type="evidence" value="ECO:0007669"/>
    <property type="project" value="UniProtKB-KW"/>
</dbReference>
<evidence type="ECO:0000256" key="13">
    <source>
        <dbReference type="ARBA" id="ARBA00023212"/>
    </source>
</evidence>
<evidence type="ECO:0000256" key="11">
    <source>
        <dbReference type="ARBA" id="ARBA00023136"/>
    </source>
</evidence>
<keyword evidence="17" id="KW-1185">Reference proteome</keyword>
<dbReference type="GO" id="GO:0003779">
    <property type="term" value="F:actin binding"/>
    <property type="evidence" value="ECO:0007669"/>
    <property type="project" value="UniProtKB-KW"/>
</dbReference>
<dbReference type="Gene3D" id="2.30.29.30">
    <property type="entry name" value="Pleckstrin-homology domain (PH domain)/Phosphotyrosine-binding domain (PTB)"/>
    <property type="match status" value="2"/>
</dbReference>
<keyword evidence="12" id="KW-0009">Actin-binding</keyword>
<evidence type="ECO:0000256" key="5">
    <source>
        <dbReference type="ARBA" id="ARBA00022490"/>
    </source>
</evidence>
<evidence type="ECO:0000256" key="6">
    <source>
        <dbReference type="ARBA" id="ARBA00022553"/>
    </source>
</evidence>
<dbReference type="SMART" id="SM00228">
    <property type="entry name" value="PDZ"/>
    <property type="match status" value="1"/>
</dbReference>
<evidence type="ECO:0000313" key="16">
    <source>
        <dbReference type="Ensembl" id="ENSOKIP00005102079.1"/>
    </source>
</evidence>
<keyword evidence="13" id="KW-0206">Cytoskeleton</keyword>
<dbReference type="SUPFAM" id="SSF50729">
    <property type="entry name" value="PH domain-like"/>
    <property type="match status" value="1"/>
</dbReference>
<dbReference type="GO" id="GO:0016010">
    <property type="term" value="C:dystrophin-associated glycoprotein complex"/>
    <property type="evidence" value="ECO:0007669"/>
    <property type="project" value="TreeGrafter"/>
</dbReference>